<proteinExistence type="predicted"/>
<protein>
    <submittedName>
        <fullName evidence="1">Uncharacterized protein</fullName>
    </submittedName>
</protein>
<evidence type="ECO:0000313" key="1">
    <source>
        <dbReference type="EMBL" id="VDD33658.1"/>
    </source>
</evidence>
<reference evidence="1" key="1">
    <citation type="submission" date="2018-11" db="EMBL/GenBank/DDBJ databases">
        <authorList>
            <consortium name="Genoscope - CEA"/>
            <person name="William W."/>
        </authorList>
    </citation>
    <scope>NUCLEOTIDE SEQUENCE</scope>
</reference>
<organism evidence="1">
    <name type="scientific">Brassica oleracea</name>
    <name type="common">Wild cabbage</name>
    <dbReference type="NCBI Taxonomy" id="3712"/>
    <lineage>
        <taxon>Eukaryota</taxon>
        <taxon>Viridiplantae</taxon>
        <taxon>Streptophyta</taxon>
        <taxon>Embryophyta</taxon>
        <taxon>Tracheophyta</taxon>
        <taxon>Spermatophyta</taxon>
        <taxon>Magnoliopsida</taxon>
        <taxon>eudicotyledons</taxon>
        <taxon>Gunneridae</taxon>
        <taxon>Pentapetalae</taxon>
        <taxon>rosids</taxon>
        <taxon>malvids</taxon>
        <taxon>Brassicales</taxon>
        <taxon>Brassicaceae</taxon>
        <taxon>Brassiceae</taxon>
        <taxon>Brassica</taxon>
    </lineage>
</organism>
<dbReference type="EMBL" id="LR031875">
    <property type="protein sequence ID" value="VDD33658.1"/>
    <property type="molecule type" value="Genomic_DNA"/>
</dbReference>
<accession>A0A3P6E2V3</accession>
<sequence>MYVTKTNNLVSMFNNSTTLSGSLVVYQNIYDLFRDMVVNPMQSPINMVLLYQTKHAEVARYI</sequence>
<dbReference type="AlphaFoldDB" id="A0A3P6E2V3"/>
<gene>
    <name evidence="1" type="ORF">BOLC9T58981H</name>
</gene>
<name>A0A3P6E2V3_BRAOL</name>